<dbReference type="RefSeq" id="WP_118598315.1">
    <property type="nucleotide sequence ID" value="NZ_QRID01000003.1"/>
</dbReference>
<dbReference type="EMBL" id="QSHO01000010">
    <property type="protein sequence ID" value="RHC16220.1"/>
    <property type="molecule type" value="Genomic_DNA"/>
</dbReference>
<evidence type="ECO:0000256" key="1">
    <source>
        <dbReference type="SAM" id="Phobius"/>
    </source>
</evidence>
<reference evidence="4 5" key="1">
    <citation type="submission" date="2018-08" db="EMBL/GenBank/DDBJ databases">
        <title>A genome reference for cultivated species of the human gut microbiota.</title>
        <authorList>
            <person name="Zou Y."/>
            <person name="Xue W."/>
            <person name="Luo G."/>
        </authorList>
    </citation>
    <scope>NUCLEOTIDE SEQUENCE [LARGE SCALE GENOMIC DNA]</scope>
    <source>
        <strain evidence="3 5">AM22-21LB</strain>
        <strain evidence="2 4">AM37-1AC</strain>
    </source>
</reference>
<dbReference type="Pfam" id="PF06961">
    <property type="entry name" value="DUF1294"/>
    <property type="match status" value="1"/>
</dbReference>
<sequence>MNLKALRAGSHCVGDELCRGGDTAAGGESCRTGFFYFRKKEKHMDTIAAYLIFLNLVGFLIMGEDKRRAKMHRWRISERMLFLVSILGGSIGTWAGMYVFHHKTRHWYFVIGIPLILILQIAGAIWLYRQGLYHL</sequence>
<keyword evidence="1" id="KW-0812">Transmembrane</keyword>
<dbReference type="AlphaFoldDB" id="A0A3R6KIB8"/>
<dbReference type="Proteomes" id="UP000283513">
    <property type="component" value="Unassembled WGS sequence"/>
</dbReference>
<keyword evidence="1" id="KW-1133">Transmembrane helix</keyword>
<evidence type="ECO:0000313" key="4">
    <source>
        <dbReference type="Proteomes" id="UP000283513"/>
    </source>
</evidence>
<proteinExistence type="predicted"/>
<keyword evidence="1" id="KW-0472">Membrane</keyword>
<feature type="transmembrane region" description="Helical" evidence="1">
    <location>
        <begin position="43"/>
        <end position="61"/>
    </location>
</feature>
<evidence type="ECO:0000313" key="5">
    <source>
        <dbReference type="Proteomes" id="UP000284051"/>
    </source>
</evidence>
<feature type="transmembrane region" description="Helical" evidence="1">
    <location>
        <begin position="81"/>
        <end position="100"/>
    </location>
</feature>
<organism evidence="3 5">
    <name type="scientific">Roseburia intestinalis</name>
    <dbReference type="NCBI Taxonomy" id="166486"/>
    <lineage>
        <taxon>Bacteria</taxon>
        <taxon>Bacillati</taxon>
        <taxon>Bacillota</taxon>
        <taxon>Clostridia</taxon>
        <taxon>Lachnospirales</taxon>
        <taxon>Lachnospiraceae</taxon>
        <taxon>Roseburia</taxon>
    </lineage>
</organism>
<evidence type="ECO:0000313" key="3">
    <source>
        <dbReference type="EMBL" id="RHG29855.1"/>
    </source>
</evidence>
<dbReference type="Proteomes" id="UP000284051">
    <property type="component" value="Unassembled WGS sequence"/>
</dbReference>
<evidence type="ECO:0000313" key="2">
    <source>
        <dbReference type="EMBL" id="RHC16220.1"/>
    </source>
</evidence>
<protein>
    <submittedName>
        <fullName evidence="3">DUF1294 domain-containing protein</fullName>
    </submittedName>
</protein>
<feature type="transmembrane region" description="Helical" evidence="1">
    <location>
        <begin position="106"/>
        <end position="128"/>
    </location>
</feature>
<comment type="caution">
    <text evidence="3">The sequence shown here is derived from an EMBL/GenBank/DDBJ whole genome shotgun (WGS) entry which is preliminary data.</text>
</comment>
<accession>A0A3R6KIB8</accession>
<dbReference type="InterPro" id="IPR010718">
    <property type="entry name" value="DUF1294"/>
</dbReference>
<dbReference type="EMBL" id="QRID01000003">
    <property type="protein sequence ID" value="RHG29855.1"/>
    <property type="molecule type" value="Genomic_DNA"/>
</dbReference>
<name>A0A3R6KIB8_9FIRM</name>
<gene>
    <name evidence="3" type="ORF">DW264_03475</name>
    <name evidence="2" type="ORF">DW856_12340</name>
</gene>